<dbReference type="PhylomeDB" id="A0A0G4HTR0"/>
<dbReference type="InterPro" id="IPR032675">
    <property type="entry name" value="LRR_dom_sf"/>
</dbReference>
<evidence type="ECO:0000256" key="1">
    <source>
        <dbReference type="ARBA" id="ARBA00004245"/>
    </source>
</evidence>
<reference evidence="5" key="1">
    <citation type="submission" date="2014-11" db="EMBL/GenBank/DDBJ databases">
        <authorList>
            <person name="Otto D Thomas"/>
            <person name="Naeem Raeece"/>
        </authorList>
    </citation>
    <scope>NUCLEOTIDE SEQUENCE</scope>
</reference>
<accession>A0A0G4HTR0</accession>
<dbReference type="PANTHER" id="PTHR24107:SF2">
    <property type="entry name" value="NLR FAMILY CARD DOMAIN CONTAINING 3"/>
    <property type="match status" value="1"/>
</dbReference>
<keyword evidence="3" id="KW-0206">Cytoskeleton</keyword>
<keyword evidence="2" id="KW-0963">Cytoplasm</keyword>
<dbReference type="InterPro" id="IPR052410">
    <property type="entry name" value="DRC5"/>
</dbReference>
<dbReference type="AlphaFoldDB" id="A0A0G4HTR0"/>
<dbReference type="SUPFAM" id="SSF52047">
    <property type="entry name" value="RNI-like"/>
    <property type="match status" value="2"/>
</dbReference>
<dbReference type="EMBL" id="CDMZ01003842">
    <property type="protein sequence ID" value="CEM47797.1"/>
    <property type="molecule type" value="Genomic_DNA"/>
</dbReference>
<comment type="subcellular location">
    <subcellularLocation>
        <location evidence="1">Cytoplasm</location>
        <location evidence="1">Cytoskeleton</location>
    </subcellularLocation>
</comment>
<evidence type="ECO:0000313" key="5">
    <source>
        <dbReference type="EMBL" id="CEM47797.1"/>
    </source>
</evidence>
<dbReference type="VEuPathDB" id="CryptoDB:Cvel_8516"/>
<dbReference type="PANTHER" id="PTHR24107">
    <property type="entry name" value="YNEIN REGULATORY COMPLEX SUBUNIT 5"/>
    <property type="match status" value="1"/>
</dbReference>
<dbReference type="GO" id="GO:0005856">
    <property type="term" value="C:cytoskeleton"/>
    <property type="evidence" value="ECO:0007669"/>
    <property type="project" value="UniProtKB-SubCell"/>
</dbReference>
<dbReference type="Pfam" id="PF13516">
    <property type="entry name" value="LRR_6"/>
    <property type="match status" value="1"/>
</dbReference>
<evidence type="ECO:0000256" key="2">
    <source>
        <dbReference type="ARBA" id="ARBA00022490"/>
    </source>
</evidence>
<evidence type="ECO:0000256" key="4">
    <source>
        <dbReference type="SAM" id="MobiDB-lite"/>
    </source>
</evidence>
<sequence length="596" mass="62705">MSQPADSFQSSPSAAGNSQNIGARTMQPIDNVVCSLIEHARPTAEEMSELASDRKGFGLVLILLGFIRTGRSFLPLASLDLSGLSVSARKLKLLLSSLPSGPGVVETLRCGPHVCKDACLSVLLDFLRTKAGGTGETSSISLKTLNLSNCDLGEAAVAIFHHLPRCLENLDVSGNRLRSVSVQGLGSAFCFGWIPKVLCLDLSDNPLCPSGIKALSRALSSSPQSLPLQSLKLARTKAKADGVEALAEALKAKKTTSLQTPDLAENEMGAAGLKPLASAVNAEAVPHLRVLILKSNSLVLLPSGELDYSPAAELLSASALKELEELDLSENWVFDREIGGEGTGSQLSAAAFAVPGRFPKLRRLHLGGRMPSKQLAAFATSLGLGGLPSLQELVLPFGGCWQNPNPDGVTALANACSSGYLSDLRCLKIRFRYDMTGEAFAGLCRSLATGKVSLLQSLDLRRYNDDAEEGVLALAEGIQGQRLSSLESFRLELSTVKGFAASGLGLAFGCGGCLGLQKLDLNWSEEGDEGVGGLAEGLGGGRLSFLRDLSLSVTCSRRVGGTRMHSSGGGFEHRQGPFPPVFDSELAVRPELCFSL</sequence>
<dbReference type="SMART" id="SM00368">
    <property type="entry name" value="LRR_RI"/>
    <property type="match status" value="5"/>
</dbReference>
<dbReference type="InterPro" id="IPR001611">
    <property type="entry name" value="Leu-rich_rpt"/>
</dbReference>
<protein>
    <submittedName>
        <fullName evidence="5">Uncharacterized protein</fullName>
    </submittedName>
</protein>
<organism evidence="5">
    <name type="scientific">Chromera velia CCMP2878</name>
    <dbReference type="NCBI Taxonomy" id="1169474"/>
    <lineage>
        <taxon>Eukaryota</taxon>
        <taxon>Sar</taxon>
        <taxon>Alveolata</taxon>
        <taxon>Colpodellida</taxon>
        <taxon>Chromeraceae</taxon>
        <taxon>Chromera</taxon>
    </lineage>
</organism>
<feature type="region of interest" description="Disordered" evidence="4">
    <location>
        <begin position="1"/>
        <end position="21"/>
    </location>
</feature>
<dbReference type="Gene3D" id="3.80.10.10">
    <property type="entry name" value="Ribonuclease Inhibitor"/>
    <property type="match status" value="3"/>
</dbReference>
<name>A0A0G4HTR0_9ALVE</name>
<evidence type="ECO:0000256" key="3">
    <source>
        <dbReference type="ARBA" id="ARBA00023212"/>
    </source>
</evidence>
<gene>
    <name evidence="5" type="ORF">Cvel_8516</name>
</gene>
<proteinExistence type="predicted"/>